<dbReference type="Proteomes" id="UP001159428">
    <property type="component" value="Unassembled WGS sequence"/>
</dbReference>
<organism evidence="2 3">
    <name type="scientific">Pocillopora meandrina</name>
    <dbReference type="NCBI Taxonomy" id="46732"/>
    <lineage>
        <taxon>Eukaryota</taxon>
        <taxon>Metazoa</taxon>
        <taxon>Cnidaria</taxon>
        <taxon>Anthozoa</taxon>
        <taxon>Hexacorallia</taxon>
        <taxon>Scleractinia</taxon>
        <taxon>Astrocoeniina</taxon>
        <taxon>Pocilloporidae</taxon>
        <taxon>Pocillopora</taxon>
    </lineage>
</organism>
<name>A0AAU9X6I9_9CNID</name>
<keyword evidence="3" id="KW-1185">Reference proteome</keyword>
<accession>A0AAU9X6I9</accession>
<dbReference type="Gene3D" id="1.20.1070.10">
    <property type="entry name" value="Rhodopsin 7-helix transmembrane proteins"/>
    <property type="match status" value="1"/>
</dbReference>
<dbReference type="SUPFAM" id="SSF81321">
    <property type="entry name" value="Family A G protein-coupled receptor-like"/>
    <property type="match status" value="1"/>
</dbReference>
<evidence type="ECO:0000256" key="1">
    <source>
        <dbReference type="SAM" id="Phobius"/>
    </source>
</evidence>
<keyword evidence="1" id="KW-0472">Membrane</keyword>
<sequence length="151" mass="17755">MGVKYFYFSSYFNWIQVLLLVIWNICFICITIIRSKLYFALRRHVNQIQALQAQRAVPKSNGELENAMKLRKSAVSVLYLYFVFILCYLPIYSSLAVRINFGLRRFTQPLLTSLNCNCFMSSLNPAICCWRIRDIRQAVKDLLRNIIARLI</sequence>
<evidence type="ECO:0000313" key="3">
    <source>
        <dbReference type="Proteomes" id="UP001159428"/>
    </source>
</evidence>
<gene>
    <name evidence="2" type="ORF">PMEA_00018248</name>
</gene>
<keyword evidence="1" id="KW-1133">Transmembrane helix</keyword>
<evidence type="ECO:0000313" key="2">
    <source>
        <dbReference type="EMBL" id="CAH3137124.1"/>
    </source>
</evidence>
<keyword evidence="1" id="KW-0812">Transmembrane</keyword>
<evidence type="ECO:0008006" key="4">
    <source>
        <dbReference type="Google" id="ProtNLM"/>
    </source>
</evidence>
<comment type="caution">
    <text evidence="2">The sequence shown here is derived from an EMBL/GenBank/DDBJ whole genome shotgun (WGS) entry which is preliminary data.</text>
</comment>
<reference evidence="2 3" key="1">
    <citation type="submission" date="2022-05" db="EMBL/GenBank/DDBJ databases">
        <authorList>
            <consortium name="Genoscope - CEA"/>
            <person name="William W."/>
        </authorList>
    </citation>
    <scope>NUCLEOTIDE SEQUENCE [LARGE SCALE GENOMIC DNA]</scope>
</reference>
<dbReference type="EMBL" id="CALNXJ010000031">
    <property type="protein sequence ID" value="CAH3137124.1"/>
    <property type="molecule type" value="Genomic_DNA"/>
</dbReference>
<protein>
    <recommendedName>
        <fullName evidence="4">G-protein coupled receptors family 1 profile domain-containing protein</fullName>
    </recommendedName>
</protein>
<feature type="transmembrane region" description="Helical" evidence="1">
    <location>
        <begin position="78"/>
        <end position="101"/>
    </location>
</feature>
<proteinExistence type="predicted"/>
<feature type="transmembrane region" description="Helical" evidence="1">
    <location>
        <begin position="12"/>
        <end position="33"/>
    </location>
</feature>
<dbReference type="AlphaFoldDB" id="A0AAU9X6I9"/>